<dbReference type="Pfam" id="PF03110">
    <property type="entry name" value="SBP"/>
    <property type="match status" value="1"/>
</dbReference>
<evidence type="ECO:0000259" key="12">
    <source>
        <dbReference type="PROSITE" id="PS51141"/>
    </source>
</evidence>
<dbReference type="Gene3D" id="1.25.40.20">
    <property type="entry name" value="Ankyrin repeat-containing domain"/>
    <property type="match status" value="1"/>
</dbReference>
<feature type="compositionally biased region" description="Polar residues" evidence="10">
    <location>
        <begin position="421"/>
        <end position="434"/>
    </location>
</feature>
<keyword evidence="2" id="KW-0479">Metal-binding</keyword>
<dbReference type="InterPro" id="IPR036770">
    <property type="entry name" value="Ankyrin_rpt-contain_sf"/>
</dbReference>
<dbReference type="SUPFAM" id="SSF103612">
    <property type="entry name" value="SBT domain"/>
    <property type="match status" value="1"/>
</dbReference>
<feature type="compositionally biased region" description="Polar residues" evidence="10">
    <location>
        <begin position="324"/>
        <end position="337"/>
    </location>
</feature>
<dbReference type="Pfam" id="PF26102">
    <property type="entry name" value="Ig_SPL7"/>
    <property type="match status" value="1"/>
</dbReference>
<feature type="region of interest" description="Disordered" evidence="10">
    <location>
        <begin position="296"/>
        <end position="337"/>
    </location>
</feature>
<keyword evidence="4" id="KW-0862">Zinc</keyword>
<evidence type="ECO:0000313" key="13">
    <source>
        <dbReference type="EMBL" id="WVZ61136.1"/>
    </source>
</evidence>
<keyword evidence="7" id="KW-0804">Transcription</keyword>
<dbReference type="GO" id="GO:0005634">
    <property type="term" value="C:nucleus"/>
    <property type="evidence" value="ECO:0007669"/>
    <property type="project" value="UniProtKB-SubCell"/>
</dbReference>
<keyword evidence="14" id="KW-1185">Reference proteome</keyword>
<dbReference type="Gene3D" id="4.10.1100.10">
    <property type="entry name" value="Transcription factor, SBP-box domain"/>
    <property type="match status" value="1"/>
</dbReference>
<feature type="compositionally biased region" description="Low complexity" evidence="10">
    <location>
        <begin position="403"/>
        <end position="420"/>
    </location>
</feature>
<protein>
    <recommendedName>
        <fullName evidence="12">SBP-type domain-containing protein</fullName>
    </recommendedName>
</protein>
<evidence type="ECO:0000256" key="2">
    <source>
        <dbReference type="ARBA" id="ARBA00022723"/>
    </source>
</evidence>
<dbReference type="EMBL" id="CP144746">
    <property type="protein sequence ID" value="WVZ61136.1"/>
    <property type="molecule type" value="Genomic_DNA"/>
</dbReference>
<proteinExistence type="predicted"/>
<evidence type="ECO:0000256" key="11">
    <source>
        <dbReference type="SAM" id="Phobius"/>
    </source>
</evidence>
<feature type="domain" description="SBP-type" evidence="12">
    <location>
        <begin position="140"/>
        <end position="217"/>
    </location>
</feature>
<comment type="subcellular location">
    <subcellularLocation>
        <location evidence="1">Nucleus</location>
    </subcellularLocation>
</comment>
<gene>
    <name evidence="13" type="ORF">U9M48_011055</name>
</gene>
<dbReference type="InterPro" id="IPR036893">
    <property type="entry name" value="SBP_sf"/>
</dbReference>
<dbReference type="PANTHER" id="PTHR31251:SF230">
    <property type="entry name" value="SQUAMOSA PROMOTER-BINDING-LIKE PROTEIN 6"/>
    <property type="match status" value="1"/>
</dbReference>
<dbReference type="Proteomes" id="UP001341281">
    <property type="component" value="Chromosome 02"/>
</dbReference>
<accession>A0AAQ3WH27</accession>
<feature type="region of interest" description="Disordered" evidence="10">
    <location>
        <begin position="102"/>
        <end position="140"/>
    </location>
</feature>
<feature type="compositionally biased region" description="Low complexity" evidence="10">
    <location>
        <begin position="303"/>
        <end position="316"/>
    </location>
</feature>
<feature type="transmembrane region" description="Helical" evidence="11">
    <location>
        <begin position="958"/>
        <end position="979"/>
    </location>
</feature>
<evidence type="ECO:0000256" key="6">
    <source>
        <dbReference type="ARBA" id="ARBA00023125"/>
    </source>
</evidence>
<keyword evidence="11" id="KW-0812">Transmembrane</keyword>
<name>A0AAQ3WH27_PASNO</name>
<feature type="region of interest" description="Disordered" evidence="10">
    <location>
        <begin position="52"/>
        <end position="88"/>
    </location>
</feature>
<keyword evidence="8" id="KW-0539">Nucleus</keyword>
<dbReference type="AlphaFoldDB" id="A0AAQ3WH27"/>
<dbReference type="PROSITE" id="PS51141">
    <property type="entry name" value="ZF_SBP"/>
    <property type="match status" value="1"/>
</dbReference>
<evidence type="ECO:0000313" key="14">
    <source>
        <dbReference type="Proteomes" id="UP001341281"/>
    </source>
</evidence>
<reference evidence="13 14" key="1">
    <citation type="submission" date="2024-02" db="EMBL/GenBank/DDBJ databases">
        <title>High-quality chromosome-scale genome assembly of Pensacola bahiagrass (Paspalum notatum Flugge var. saurae).</title>
        <authorList>
            <person name="Vega J.M."/>
            <person name="Podio M."/>
            <person name="Orjuela J."/>
            <person name="Siena L.A."/>
            <person name="Pessino S.C."/>
            <person name="Combes M.C."/>
            <person name="Mariac C."/>
            <person name="Albertini E."/>
            <person name="Pupilli F."/>
            <person name="Ortiz J.P.A."/>
            <person name="Leblanc O."/>
        </authorList>
    </citation>
    <scope>NUCLEOTIDE SEQUENCE [LARGE SCALE GENOMIC DNA]</scope>
    <source>
        <strain evidence="13">R1</strain>
        <tissue evidence="13">Leaf</tissue>
    </source>
</reference>
<evidence type="ECO:0000256" key="9">
    <source>
        <dbReference type="PROSITE-ProRule" id="PRU00470"/>
    </source>
</evidence>
<dbReference type="GO" id="GO:0003677">
    <property type="term" value="F:DNA binding"/>
    <property type="evidence" value="ECO:0007669"/>
    <property type="project" value="UniProtKB-KW"/>
</dbReference>
<evidence type="ECO:0000256" key="7">
    <source>
        <dbReference type="ARBA" id="ARBA00023163"/>
    </source>
</evidence>
<dbReference type="InterPro" id="IPR004333">
    <property type="entry name" value="SBP_dom"/>
</dbReference>
<feature type="compositionally biased region" description="Polar residues" evidence="10">
    <location>
        <begin position="381"/>
        <end position="402"/>
    </location>
</feature>
<evidence type="ECO:0000256" key="8">
    <source>
        <dbReference type="ARBA" id="ARBA00023242"/>
    </source>
</evidence>
<evidence type="ECO:0000256" key="5">
    <source>
        <dbReference type="ARBA" id="ARBA00023015"/>
    </source>
</evidence>
<dbReference type="InterPro" id="IPR044817">
    <property type="entry name" value="SBP-like"/>
</dbReference>
<keyword evidence="11" id="KW-0472">Membrane</keyword>
<evidence type="ECO:0000256" key="3">
    <source>
        <dbReference type="ARBA" id="ARBA00022771"/>
    </source>
</evidence>
<feature type="region of interest" description="Disordered" evidence="10">
    <location>
        <begin position="366"/>
        <end position="437"/>
    </location>
</feature>
<dbReference type="SUPFAM" id="SSF48403">
    <property type="entry name" value="Ankyrin repeat"/>
    <property type="match status" value="1"/>
</dbReference>
<evidence type="ECO:0000256" key="10">
    <source>
        <dbReference type="SAM" id="MobiDB-lite"/>
    </source>
</evidence>
<sequence length="998" mass="109220">MEAAGLGTQSSHLYGGGLGELDRNRREKRVFGWDLNDWSWDSERFVATPVPSAVVNGSGLNSSPSSSEEAEAEVARNGGLRGSDSDKRKRVVVIDDEDAEDQDTVVNGGGSLSLRIGHNDVNEDDRNGKKIRVQGGGSSGPACQVEGCGADLTAAKDYHRRHKVCEMHSKATTAVVGNTVQRFCQQCSRFHLLQEFDEGRRSCRRRLAGHNRRRRKTRPDVAIGGTASIEDKVSNYLLLSLIGICANLNSENVQQSNSQELLSTLLKNLGSVAKSLEPKELCKLLEAYQSLQNGSNAGTSGTANAAEEPAEPSNSNLPFVNGSHRGQASSPVVPVQSKSTMVVTPEPASCKLKDFDLNDTCIDVEGFEDGQEGSPTPVFNAASSPNSASWMQQDSTQSPPQISGNSDSTSTQSLSSSNGDTQNLQTATSPSSGFSEMPALQKSEFQRSGSKQGLDKTDFDVCRTDKIVFKLFNKVPGDLPPVLRSQIFGWLSSSPTDIESYIRPGCIILTVYLRLVESAWRELSDNMSLHLDKLLNSSTADFWASGLVFVMVRRQLAFMHNGQIMLDRTLAPSSYHYCKILRVRPVAAPYSATINFRVEGFNLLSTSSRLICSFEGRCIFQEDTDNVADDAEYEDRDIDCLSFCCSAPGPRGRGFIEVEDSGFSNGFFPFIVAENDVCSEVSELESIFESSSNEHADVDNARDQALEFLNELGWLLHRANIMSKQDEMDTHTAAFNIWRFRNLGIFAMEREWCAVIKMLLDFIFVGLVDVGSRSPEEVVLSENLLHAAVRRKSVKMIKFLLRYKTNTNSKETAQTYLFRPDALGPSTITPLHIAAASSDAEDVLDVLTNDPGLVGISAWSNARDETGFTPEDYARQRGNDAYLNLVQKKIDKHFGKGHVVLGVPSSMCSIITDGVKPGDVSLEICRPMSASVPSCLLCSRQAAVCPNSAARSFLYRPAMLTVMGVAVVCVCVGILLHTFPRVYAAPAFRWEFLERGAM</sequence>
<organism evidence="13 14">
    <name type="scientific">Paspalum notatum var. saurae</name>
    <dbReference type="NCBI Taxonomy" id="547442"/>
    <lineage>
        <taxon>Eukaryota</taxon>
        <taxon>Viridiplantae</taxon>
        <taxon>Streptophyta</taxon>
        <taxon>Embryophyta</taxon>
        <taxon>Tracheophyta</taxon>
        <taxon>Spermatophyta</taxon>
        <taxon>Magnoliopsida</taxon>
        <taxon>Liliopsida</taxon>
        <taxon>Poales</taxon>
        <taxon>Poaceae</taxon>
        <taxon>PACMAD clade</taxon>
        <taxon>Panicoideae</taxon>
        <taxon>Andropogonodae</taxon>
        <taxon>Paspaleae</taxon>
        <taxon>Paspalinae</taxon>
        <taxon>Paspalum</taxon>
    </lineage>
</organism>
<feature type="region of interest" description="Disordered" evidence="10">
    <location>
        <begin position="1"/>
        <end position="20"/>
    </location>
</feature>
<keyword evidence="6" id="KW-0238">DNA-binding</keyword>
<evidence type="ECO:0000256" key="4">
    <source>
        <dbReference type="ARBA" id="ARBA00022833"/>
    </source>
</evidence>
<dbReference type="PANTHER" id="PTHR31251">
    <property type="entry name" value="SQUAMOSA PROMOTER-BINDING-LIKE PROTEIN 4"/>
    <property type="match status" value="1"/>
</dbReference>
<feature type="compositionally biased region" description="Basic and acidic residues" evidence="10">
    <location>
        <begin position="117"/>
        <end position="128"/>
    </location>
</feature>
<keyword evidence="3 9" id="KW-0863">Zinc-finger</keyword>
<dbReference type="GO" id="GO:0008270">
    <property type="term" value="F:zinc ion binding"/>
    <property type="evidence" value="ECO:0007669"/>
    <property type="project" value="UniProtKB-KW"/>
</dbReference>
<evidence type="ECO:0000256" key="1">
    <source>
        <dbReference type="ARBA" id="ARBA00004123"/>
    </source>
</evidence>
<keyword evidence="11" id="KW-1133">Transmembrane helix</keyword>
<dbReference type="FunFam" id="4.10.1100.10:FF:000001">
    <property type="entry name" value="Squamosa promoter-binding-like protein 14"/>
    <property type="match status" value="1"/>
</dbReference>
<keyword evidence="5" id="KW-0805">Transcription regulation</keyword>